<keyword evidence="5" id="KW-1185">Reference proteome</keyword>
<dbReference type="GeneID" id="36548623"/>
<dbReference type="PANTHER" id="PTHR35340">
    <property type="entry name" value="PQQ ENZYME REPEAT PROTEIN-RELATED"/>
    <property type="match status" value="1"/>
</dbReference>
<keyword evidence="3" id="KW-0732">Signal</keyword>
<dbReference type="GO" id="GO:0016740">
    <property type="term" value="F:transferase activity"/>
    <property type="evidence" value="ECO:0007669"/>
    <property type="project" value="UniProtKB-KW"/>
</dbReference>
<dbReference type="SUPFAM" id="SSF50998">
    <property type="entry name" value="Quinoprotein alcohol dehydrogenase-like"/>
    <property type="match status" value="1"/>
</dbReference>
<evidence type="ECO:0000256" key="3">
    <source>
        <dbReference type="SAM" id="SignalP"/>
    </source>
</evidence>
<keyword evidence="2" id="KW-0472">Membrane</keyword>
<proteinExistence type="predicted"/>
<dbReference type="EMBL" id="MSFM01000004">
    <property type="protein sequence ID" value="PKY05907.1"/>
    <property type="molecule type" value="Genomic_DNA"/>
</dbReference>
<evidence type="ECO:0000256" key="1">
    <source>
        <dbReference type="SAM" id="MobiDB-lite"/>
    </source>
</evidence>
<reference evidence="4" key="1">
    <citation type="submission" date="2016-12" db="EMBL/GenBank/DDBJ databases">
        <title>The genomes of Aspergillus section Nigri reveals drivers in fungal speciation.</title>
        <authorList>
            <consortium name="DOE Joint Genome Institute"/>
            <person name="Vesth T.C."/>
            <person name="Nybo J."/>
            <person name="Theobald S."/>
            <person name="Brandl J."/>
            <person name="Frisvad J.C."/>
            <person name="Nielsen K.F."/>
            <person name="Lyhne E.K."/>
            <person name="Kogle M.E."/>
            <person name="Kuo A."/>
            <person name="Riley R."/>
            <person name="Clum A."/>
            <person name="Nolan M."/>
            <person name="Lipzen A."/>
            <person name="Salamov A."/>
            <person name="Henrissat B."/>
            <person name="Wiebenga A."/>
            <person name="De vries R.P."/>
            <person name="Grigoriev I.V."/>
            <person name="Mortensen U.H."/>
            <person name="Andersen M.R."/>
            <person name="Baker S.E."/>
        </authorList>
    </citation>
    <scope>NUCLEOTIDE SEQUENCE</scope>
    <source>
        <strain evidence="4">IBT 28561</strain>
    </source>
</reference>
<accession>A0A2I1D7S0</accession>
<dbReference type="Proteomes" id="UP000234254">
    <property type="component" value="Unassembled WGS sequence"/>
</dbReference>
<keyword evidence="2" id="KW-0812">Transmembrane</keyword>
<dbReference type="InterPro" id="IPR053143">
    <property type="entry name" value="Arylsulfate_ST"/>
</dbReference>
<feature type="chain" id="PRO_5014146014" evidence="3">
    <location>
        <begin position="21"/>
        <end position="657"/>
    </location>
</feature>
<dbReference type="OrthoDB" id="5427350at2759"/>
<dbReference type="RefSeq" id="XP_024694501.1">
    <property type="nucleotide sequence ID" value="XM_024841099.1"/>
</dbReference>
<organism evidence="4 5">
    <name type="scientific">Aspergillus campestris (strain IBT 28561)</name>
    <dbReference type="NCBI Taxonomy" id="1392248"/>
    <lineage>
        <taxon>Eukaryota</taxon>
        <taxon>Fungi</taxon>
        <taxon>Dikarya</taxon>
        <taxon>Ascomycota</taxon>
        <taxon>Pezizomycotina</taxon>
        <taxon>Eurotiomycetes</taxon>
        <taxon>Eurotiomycetidae</taxon>
        <taxon>Eurotiales</taxon>
        <taxon>Aspergillaceae</taxon>
        <taxon>Aspergillus</taxon>
        <taxon>Aspergillus subgen. Circumdati</taxon>
    </lineage>
</organism>
<feature type="transmembrane region" description="Helical" evidence="2">
    <location>
        <begin position="605"/>
        <end position="626"/>
    </location>
</feature>
<dbReference type="InterPro" id="IPR011047">
    <property type="entry name" value="Quinoprotein_ADH-like_sf"/>
</dbReference>
<comment type="caution">
    <text evidence="4">The sequence shown here is derived from an EMBL/GenBank/DDBJ whole genome shotgun (WGS) entry which is preliminary data.</text>
</comment>
<evidence type="ECO:0000313" key="5">
    <source>
        <dbReference type="Proteomes" id="UP000234254"/>
    </source>
</evidence>
<feature type="region of interest" description="Disordered" evidence="1">
    <location>
        <begin position="504"/>
        <end position="581"/>
    </location>
</feature>
<gene>
    <name evidence="4" type="ORF">P168DRAFT_326209</name>
</gene>
<dbReference type="Pfam" id="PF14269">
    <property type="entry name" value="Arylsulfotran_2"/>
    <property type="match status" value="1"/>
</dbReference>
<keyword evidence="2" id="KW-1133">Transmembrane helix</keyword>
<feature type="compositionally biased region" description="Acidic residues" evidence="1">
    <location>
        <begin position="543"/>
        <end position="570"/>
    </location>
</feature>
<dbReference type="VEuPathDB" id="FungiDB:P168DRAFT_326209"/>
<protein>
    <submittedName>
        <fullName evidence="4">Arylsulfotransferase</fullName>
    </submittedName>
</protein>
<name>A0A2I1D7S0_ASPC2</name>
<evidence type="ECO:0000256" key="2">
    <source>
        <dbReference type="SAM" id="Phobius"/>
    </source>
</evidence>
<feature type="signal peptide" evidence="3">
    <location>
        <begin position="1"/>
        <end position="20"/>
    </location>
</feature>
<dbReference type="InterPro" id="IPR039535">
    <property type="entry name" value="ASST-like"/>
</dbReference>
<dbReference type="AlphaFoldDB" id="A0A2I1D7S0"/>
<sequence length="657" mass="73922">MRSLRFLVSVVSFVFHHVSAARHDDDLMSFVTLPEVRALKYDVTYHGDRSRVNPGYWFVAPYGNINPEPPTHRYQQYQIGPYIYDADGVLIWAGSSMFDNHNVFDFRAVHNMGKEPHLSLIAQRSHRDEKDDVKVKGSGVVLDQHYQPKEKIVALDELHEFNVHEFNVVDGGEKALACAYRTQKLNLADLGRPKDESFFLTGGFIEFDLTSGKPKMQWDSKDHLALHESVKYLATNDVVDQPPGFDYVHIDSVDKNAAGDYLLSMRFTDAIYLISGEDGQILWRLGGVENDFKNMDFSFSRQHHARFVESNGSHHVISLLNNAADELSEQEHVSSAMIVEVDGDTKVAKLLRRYTRPDGHLSKLRGSVQILNNSNVFVGWSDQGYHTEFSTEGTLLMEARFASDRFVTYRAYKYEFTGRPSAPPDVVAQVHGASSLDLTTTFYVSWNGATDVATWNFYARASESATPVLVGSTNKTDFETMYTAHGFLDWVSVEALDSQGKVLGTSKTHRSTTPDWGAIGFKGSAPLPNDPSSIDFPPKQPDTDDDDNDDDNDDDDDDDDDDDNDDDDDDDGHKKKPANTDTDINYANAKEVAQAVYKAYSVIRFISGAMIFALVVACLWGAYRFYVSRRRVQLYRHIPTDESHAMHDFELGDSGSE</sequence>
<evidence type="ECO:0000313" key="4">
    <source>
        <dbReference type="EMBL" id="PKY05907.1"/>
    </source>
</evidence>
<dbReference type="PANTHER" id="PTHR35340:SF8">
    <property type="entry name" value="ASST-DOMAIN-CONTAINING PROTEIN"/>
    <property type="match status" value="1"/>
</dbReference>